<organism evidence="6 7">
    <name type="scientific">Nocardioides lentus</name>
    <dbReference type="NCBI Taxonomy" id="338077"/>
    <lineage>
        <taxon>Bacteria</taxon>
        <taxon>Bacillati</taxon>
        <taxon>Actinomycetota</taxon>
        <taxon>Actinomycetes</taxon>
        <taxon>Propionibacteriales</taxon>
        <taxon>Nocardioidaceae</taxon>
        <taxon>Nocardioides</taxon>
    </lineage>
</organism>
<reference evidence="6 7" key="1">
    <citation type="journal article" date="2019" name="Int. J. Syst. Evol. Microbiol.">
        <title>The Global Catalogue of Microorganisms (GCM) 10K type strain sequencing project: providing services to taxonomists for standard genome sequencing and annotation.</title>
        <authorList>
            <consortium name="The Broad Institute Genomics Platform"/>
            <consortium name="The Broad Institute Genome Sequencing Center for Infectious Disease"/>
            <person name="Wu L."/>
            <person name="Ma J."/>
        </authorList>
    </citation>
    <scope>NUCLEOTIDE SEQUENCE [LARGE SCALE GENOMIC DNA]</scope>
    <source>
        <strain evidence="6 7">JCM 14046</strain>
    </source>
</reference>
<accession>A0ABN2PEY5</accession>
<comment type="caution">
    <text evidence="6">The sequence shown here is derived from an EMBL/GenBank/DDBJ whole genome shotgun (WGS) entry which is preliminary data.</text>
</comment>
<feature type="chain" id="PRO_5046411773" description="Peptidase S9 prolyl oligopeptidase catalytic domain-containing protein" evidence="4">
    <location>
        <begin position="32"/>
        <end position="371"/>
    </location>
</feature>
<feature type="region of interest" description="Disordered" evidence="3">
    <location>
        <begin position="33"/>
        <end position="80"/>
    </location>
</feature>
<keyword evidence="2" id="KW-0378">Hydrolase</keyword>
<evidence type="ECO:0000313" key="7">
    <source>
        <dbReference type="Proteomes" id="UP001501612"/>
    </source>
</evidence>
<keyword evidence="7" id="KW-1185">Reference proteome</keyword>
<dbReference type="InterPro" id="IPR029058">
    <property type="entry name" value="AB_hydrolase_fold"/>
</dbReference>
<comment type="similarity">
    <text evidence="1">Belongs to the AB hydrolase superfamily.</text>
</comment>
<dbReference type="PANTHER" id="PTHR22946">
    <property type="entry name" value="DIENELACTONE HYDROLASE DOMAIN-CONTAINING PROTEIN-RELATED"/>
    <property type="match status" value="1"/>
</dbReference>
<dbReference type="InterPro" id="IPR050261">
    <property type="entry name" value="FrsA_esterase"/>
</dbReference>
<protein>
    <recommendedName>
        <fullName evidence="5">Peptidase S9 prolyl oligopeptidase catalytic domain-containing protein</fullName>
    </recommendedName>
</protein>
<keyword evidence="4" id="KW-0732">Signal</keyword>
<sequence>MSHPYSEQVLRTRLGPTALLLVALTACSADAPAEPRGATAPPSAPPSAPAAEPTGTGPGAGTDAEPGPDAGTDLPPVASPVSLPAVMREEARGELGGSRLRRGEVLETTDAYTRSVVTYRSRGLTVSGVLLRPRGEGPFPGVVLNHGYIEPSAYSPGQGMAREQDHLARAGYVVLHTDYRGHAGSDPASDLDLESRLGYARDAVTAVRSLAREPYVDDERLGMVGRSMGGGVTLSALVIAPGLVDAAVVHASVSSDYVDNLRQFTEPGRPDEAAELYAELGGPPETNPEPYRQLSPRTYLDRITEPVLALHGELDETCPPPWADATQRALTGAGVDARLETYPDEGHTFYAGWRSMIERTDAFLTARMGAA</sequence>
<gene>
    <name evidence="6" type="ORF">GCM10009737_21910</name>
</gene>
<dbReference type="InterPro" id="IPR001375">
    <property type="entry name" value="Peptidase_S9_cat"/>
</dbReference>
<feature type="compositionally biased region" description="Low complexity" evidence="3">
    <location>
        <begin position="49"/>
        <end position="80"/>
    </location>
</feature>
<name>A0ABN2PEY5_9ACTN</name>
<dbReference type="Pfam" id="PF00326">
    <property type="entry name" value="Peptidase_S9"/>
    <property type="match status" value="1"/>
</dbReference>
<dbReference type="Proteomes" id="UP001501612">
    <property type="component" value="Unassembled WGS sequence"/>
</dbReference>
<dbReference type="Gene3D" id="3.40.50.1820">
    <property type="entry name" value="alpha/beta hydrolase"/>
    <property type="match status" value="1"/>
</dbReference>
<proteinExistence type="inferred from homology"/>
<feature type="signal peptide" evidence="4">
    <location>
        <begin position="1"/>
        <end position="31"/>
    </location>
</feature>
<dbReference type="PANTHER" id="PTHR22946:SF9">
    <property type="entry name" value="POLYKETIDE TRANSFERASE AF380"/>
    <property type="match status" value="1"/>
</dbReference>
<evidence type="ECO:0000256" key="3">
    <source>
        <dbReference type="SAM" id="MobiDB-lite"/>
    </source>
</evidence>
<evidence type="ECO:0000256" key="4">
    <source>
        <dbReference type="SAM" id="SignalP"/>
    </source>
</evidence>
<evidence type="ECO:0000256" key="2">
    <source>
        <dbReference type="ARBA" id="ARBA00022801"/>
    </source>
</evidence>
<dbReference type="EMBL" id="BAAAMY010000005">
    <property type="protein sequence ID" value="GAA1919991.1"/>
    <property type="molecule type" value="Genomic_DNA"/>
</dbReference>
<evidence type="ECO:0000256" key="1">
    <source>
        <dbReference type="ARBA" id="ARBA00008645"/>
    </source>
</evidence>
<evidence type="ECO:0000259" key="5">
    <source>
        <dbReference type="Pfam" id="PF00326"/>
    </source>
</evidence>
<evidence type="ECO:0000313" key="6">
    <source>
        <dbReference type="EMBL" id="GAA1919991.1"/>
    </source>
</evidence>
<dbReference type="SUPFAM" id="SSF53474">
    <property type="entry name" value="alpha/beta-Hydrolases"/>
    <property type="match status" value="1"/>
</dbReference>
<feature type="domain" description="Peptidase S9 prolyl oligopeptidase catalytic" evidence="5">
    <location>
        <begin position="164"/>
        <end position="356"/>
    </location>
</feature>